<name>A0A0F9UBI2_9ZZZZ</name>
<dbReference type="InterPro" id="IPR000274">
    <property type="entry name" value="Adenylate_cyclase_1"/>
</dbReference>
<proteinExistence type="predicted"/>
<dbReference type="Pfam" id="PF12633">
    <property type="entry name" value="Adenyl_cycl_N"/>
    <property type="match status" value="1"/>
</dbReference>
<dbReference type="EMBL" id="LAZR01000167">
    <property type="protein sequence ID" value="KKN84732.1"/>
    <property type="molecule type" value="Genomic_DNA"/>
</dbReference>
<sequence>MELQGGIRGEIRPQITEGIDRKALSTLHKRFMGVNQSRLQRVCQALPPRQYNVLRLIPLLFDVNHPLLPGYVSRQTPHGLSHYTPESEVLLSAQTLTRSFTYRRHPAGFTAQIEALYLMGSGGTIAQSDQSDLDIWVCHAPDLSTPAVAELASKCQLITDWAATQGCEAHFHLVNPASFSRGDRSNALSTEDCGSTQHYLLLDEFYRTAILLGGRYPLWWLVPDYEESRYPTFTAQLIDKRFIRQQESLDLGHLAHIPAGEYVGAGLWQLFKGIDSPYKSVLKLLLTEVYASEHPNVQCLSLDFKRAVYASRLDVDELDPYVMLYRRLENYLSERGETERLELVRRCLYIKADVHLSRRTGSFGWKRSLMEKLVREWQWSPRQLQQMDARQQWRVKEVAQERRQLVNELTHSYRFLSRFGRSQGAINQVNSRDLSLLGRRLYAAFERKAGKVEVVNPGISPDLSEPLLTLAQRTSGQDSQPTWNLYAGTLAQNEVGDHSPMKRTPHLTELLAWAHRNGLVDGATRFAVHPGNTDLTEHELNSLTSSLQQQFPLPLPALTEAALSRASEPCQVLLLVNVGLDPLPGSSQKNLHLISSHTDALGYSGLRDNLILSIDQITLNSWNELLVSRYEGEQACMQALSEFLNKGTENQRLPDLQVRCFCRNRSTAIAERVETLFHTAAEQLLPRAPARFLIQVQNSFRLLERRADQIDIIELSGQDKLIKHLGNRCPDYSPLRLDSYALQGHDLARILQHGRPGCIQIFYRLLANFEAEISLLDERGALWRSRQNYRDENTLLVPLLRFLHSIRVRKQSTMSLEHSISQSEILIYHIQPALEGNPLRLEQIAMPNEGIETEFFPVQAIAEPAGSQKLKVTIFCDHREFSQLEYGEELFAVVAAHILSRRRSLDIYPCYITDLDLSAVDPTGSMQTVQYLRYRQQLEDALNAEVDAQRSG</sequence>
<dbReference type="PANTHER" id="PTHR38760:SF1">
    <property type="entry name" value="ADENYLATE CYCLASE"/>
    <property type="match status" value="1"/>
</dbReference>
<dbReference type="Pfam" id="PF01295">
    <property type="entry name" value="Adenylate_cycl"/>
    <property type="match status" value="1"/>
</dbReference>
<dbReference type="AlphaFoldDB" id="A0A0F9UBI2"/>
<dbReference type="InterPro" id="IPR024685">
    <property type="entry name" value="Adenylate_cyclase_1_N"/>
</dbReference>
<accession>A0A0F9UBI2</accession>
<feature type="domain" description="Adenylate cyclase class-I N-terminal" evidence="1">
    <location>
        <begin position="24"/>
        <end position="220"/>
    </location>
</feature>
<dbReference type="GO" id="GO:0004016">
    <property type="term" value="F:adenylate cyclase activity"/>
    <property type="evidence" value="ECO:0007669"/>
    <property type="project" value="InterPro"/>
</dbReference>
<evidence type="ECO:0000259" key="1">
    <source>
        <dbReference type="Pfam" id="PF12633"/>
    </source>
</evidence>
<protein>
    <recommendedName>
        <fullName evidence="1">Adenylate cyclase class-I N-terminal domain-containing protein</fullName>
    </recommendedName>
</protein>
<dbReference type="GO" id="GO:0006171">
    <property type="term" value="P:cAMP biosynthetic process"/>
    <property type="evidence" value="ECO:0007669"/>
    <property type="project" value="InterPro"/>
</dbReference>
<organism evidence="2">
    <name type="scientific">marine sediment metagenome</name>
    <dbReference type="NCBI Taxonomy" id="412755"/>
    <lineage>
        <taxon>unclassified sequences</taxon>
        <taxon>metagenomes</taxon>
        <taxon>ecological metagenomes</taxon>
    </lineage>
</organism>
<dbReference type="PIRSF" id="PIRSF001444">
    <property type="entry name" value="Adenylate_cycl"/>
    <property type="match status" value="1"/>
</dbReference>
<evidence type="ECO:0000313" key="2">
    <source>
        <dbReference type="EMBL" id="KKN84732.1"/>
    </source>
</evidence>
<gene>
    <name evidence="2" type="ORF">LCGC14_0285450</name>
</gene>
<comment type="caution">
    <text evidence="2">The sequence shown here is derived from an EMBL/GenBank/DDBJ whole genome shotgun (WGS) entry which is preliminary data.</text>
</comment>
<reference evidence="2" key="1">
    <citation type="journal article" date="2015" name="Nature">
        <title>Complex archaea that bridge the gap between prokaryotes and eukaryotes.</title>
        <authorList>
            <person name="Spang A."/>
            <person name="Saw J.H."/>
            <person name="Jorgensen S.L."/>
            <person name="Zaremba-Niedzwiedzka K."/>
            <person name="Martijn J."/>
            <person name="Lind A.E."/>
            <person name="van Eijk R."/>
            <person name="Schleper C."/>
            <person name="Guy L."/>
            <person name="Ettema T.J."/>
        </authorList>
    </citation>
    <scope>NUCLEOTIDE SEQUENCE</scope>
</reference>
<dbReference type="PANTHER" id="PTHR38760">
    <property type="entry name" value="ADENYLATE CYCLASE"/>
    <property type="match status" value="1"/>
</dbReference>